<dbReference type="KEGG" id="rgi:RGI145_09850"/>
<dbReference type="EMBL" id="CP015583">
    <property type="protein sequence ID" value="APT57353.1"/>
    <property type="molecule type" value="Genomic_DNA"/>
</dbReference>
<evidence type="ECO:0000313" key="2">
    <source>
        <dbReference type="EMBL" id="APT57353.1"/>
    </source>
</evidence>
<reference evidence="2 3" key="1">
    <citation type="submission" date="2016-05" db="EMBL/GenBank/DDBJ databases">
        <title>Complete Genome and Methylome Analysis of Psychrotrophic Bacterial Isolates from Antarctic Lake Untersee.</title>
        <authorList>
            <person name="Fomenkov A."/>
            <person name="Akimov V.N."/>
            <person name="Vasilyeva L.V."/>
            <person name="Andersen D."/>
            <person name="Vincze T."/>
            <person name="Roberts R.J."/>
        </authorList>
    </citation>
    <scope>NUCLEOTIDE SEQUENCE [LARGE SCALE GENOMIC DNA]</scope>
    <source>
        <strain evidence="2 3">U14-5</strain>
    </source>
</reference>
<dbReference type="SUPFAM" id="SSF52540">
    <property type="entry name" value="P-loop containing nucleoside triphosphate hydrolases"/>
    <property type="match status" value="1"/>
</dbReference>
<organism evidence="2 3">
    <name type="scientific">Roseomonas gilardii</name>
    <dbReference type="NCBI Taxonomy" id="257708"/>
    <lineage>
        <taxon>Bacteria</taxon>
        <taxon>Pseudomonadati</taxon>
        <taxon>Pseudomonadota</taxon>
        <taxon>Alphaproteobacteria</taxon>
        <taxon>Acetobacterales</taxon>
        <taxon>Roseomonadaceae</taxon>
        <taxon>Roseomonas</taxon>
    </lineage>
</organism>
<dbReference type="InterPro" id="IPR027417">
    <property type="entry name" value="P-loop_NTPase"/>
</dbReference>
<dbReference type="Proteomes" id="UP000185494">
    <property type="component" value="Chromosome 1"/>
</dbReference>
<evidence type="ECO:0000313" key="3">
    <source>
        <dbReference type="Proteomes" id="UP000185494"/>
    </source>
</evidence>
<dbReference type="Gene3D" id="3.40.50.300">
    <property type="entry name" value="P-loop containing nucleotide triphosphate hydrolases"/>
    <property type="match status" value="1"/>
</dbReference>
<name>A0A1L7AF27_9PROT</name>
<evidence type="ECO:0008006" key="4">
    <source>
        <dbReference type="Google" id="ProtNLM"/>
    </source>
</evidence>
<dbReference type="STRING" id="257708.RGI145_09850"/>
<proteinExistence type="predicted"/>
<feature type="region of interest" description="Disordered" evidence="1">
    <location>
        <begin position="223"/>
        <end position="248"/>
    </location>
</feature>
<dbReference type="RefSeq" id="WP_075798199.1">
    <property type="nucleotide sequence ID" value="NZ_CP015583.1"/>
</dbReference>
<evidence type="ECO:0000256" key="1">
    <source>
        <dbReference type="SAM" id="MobiDB-lite"/>
    </source>
</evidence>
<sequence length="248" mass="26074">MDRPALLAALRARVSRMERAGAAEALARQQDRGNGAAIPLTPAIDAALPGGAGLPRAALHEILQSSSGAATGFAALLLARSGGTVFWIAPSPDAWPPGLSRFGLPHARLILVRAARAADALWAAEETLRCPAVGGVLLAGHRPDDTAARRLQLAAETGGGIGLLLREDTEESGPGMALTRWRVSGRAGTGLSRHELGDPQWRLELLRARNARPARWDVAWRPSSETLIPENPSEEDAACDDVPAARLA</sequence>
<dbReference type="AlphaFoldDB" id="A0A1L7AF27"/>
<accession>A0A1L7AF27</accession>
<gene>
    <name evidence="2" type="ORF">RGI145_09850</name>
</gene>
<protein>
    <recommendedName>
        <fullName evidence="4">Protein ImuA</fullName>
    </recommendedName>
</protein>
<dbReference type="eggNOG" id="COG4544">
    <property type="taxonomic scope" value="Bacteria"/>
</dbReference>